<evidence type="ECO:0000259" key="9">
    <source>
        <dbReference type="Pfam" id="PF01648"/>
    </source>
</evidence>
<proteinExistence type="inferred from homology"/>
<evidence type="ECO:0000256" key="3">
    <source>
        <dbReference type="ARBA" id="ARBA00022723"/>
    </source>
</evidence>
<evidence type="ECO:0000256" key="1">
    <source>
        <dbReference type="ARBA" id="ARBA00022516"/>
    </source>
</evidence>
<feature type="domain" description="4'-phosphopantetheinyl transferase" evidence="9">
    <location>
        <begin position="5"/>
        <end position="95"/>
    </location>
</feature>
<comment type="similarity">
    <text evidence="8">Belongs to the P-Pant transferase superfamily. AcpS family.</text>
</comment>
<dbReference type="InterPro" id="IPR004568">
    <property type="entry name" value="Ppantetheine-prot_Trfase_dom"/>
</dbReference>
<keyword evidence="8" id="KW-0963">Cytoplasm</keyword>
<organism evidence="10 11">
    <name type="scientific">Microlunatus phosphovorus (strain ATCC 700054 / DSM 10555 / JCM 9379 / NBRC 101784 / NCIMB 13414 / VKM Ac-1990 / NM-1)</name>
    <dbReference type="NCBI Taxonomy" id="1032480"/>
    <lineage>
        <taxon>Bacteria</taxon>
        <taxon>Bacillati</taxon>
        <taxon>Actinomycetota</taxon>
        <taxon>Actinomycetes</taxon>
        <taxon>Propionibacteriales</taxon>
        <taxon>Propionibacteriaceae</taxon>
        <taxon>Microlunatus</taxon>
    </lineage>
</organism>
<comment type="catalytic activity">
    <reaction evidence="8">
        <text>apo-[ACP] + CoA = holo-[ACP] + adenosine 3',5'-bisphosphate + H(+)</text>
        <dbReference type="Rhea" id="RHEA:12068"/>
        <dbReference type="Rhea" id="RHEA-COMP:9685"/>
        <dbReference type="Rhea" id="RHEA-COMP:9690"/>
        <dbReference type="ChEBI" id="CHEBI:15378"/>
        <dbReference type="ChEBI" id="CHEBI:29999"/>
        <dbReference type="ChEBI" id="CHEBI:57287"/>
        <dbReference type="ChEBI" id="CHEBI:58343"/>
        <dbReference type="ChEBI" id="CHEBI:64479"/>
        <dbReference type="EC" id="2.7.8.7"/>
    </reaction>
</comment>
<dbReference type="Gene3D" id="3.90.470.20">
    <property type="entry name" value="4'-phosphopantetheinyl transferase domain"/>
    <property type="match status" value="1"/>
</dbReference>
<evidence type="ECO:0000256" key="2">
    <source>
        <dbReference type="ARBA" id="ARBA00022679"/>
    </source>
</evidence>
<evidence type="ECO:0000256" key="6">
    <source>
        <dbReference type="ARBA" id="ARBA00023098"/>
    </source>
</evidence>
<protein>
    <recommendedName>
        <fullName evidence="8">Holo-[acyl-carrier-protein] synthase</fullName>
        <shortName evidence="8">Holo-ACP synthase</shortName>
        <ecNumber evidence="8">2.7.8.7</ecNumber>
    </recommendedName>
    <alternativeName>
        <fullName evidence="8">4'-phosphopantetheinyl transferase AcpS</fullName>
    </alternativeName>
</protein>
<dbReference type="EC" id="2.7.8.7" evidence="8"/>
<dbReference type="RefSeq" id="WP_013865728.1">
    <property type="nucleotide sequence ID" value="NC_015635.1"/>
</dbReference>
<evidence type="ECO:0000256" key="8">
    <source>
        <dbReference type="HAMAP-Rule" id="MF_00101"/>
    </source>
</evidence>
<evidence type="ECO:0000313" key="10">
    <source>
        <dbReference type="EMBL" id="BAK37905.1"/>
    </source>
</evidence>
<name>F5XFX1_MICPN</name>
<keyword evidence="7 8" id="KW-0275">Fatty acid biosynthesis</keyword>
<comment type="cofactor">
    <cofactor evidence="8">
        <name>Mg(2+)</name>
        <dbReference type="ChEBI" id="CHEBI:18420"/>
    </cofactor>
</comment>
<dbReference type="HAMAP" id="MF_00101">
    <property type="entry name" value="AcpS"/>
    <property type="match status" value="1"/>
</dbReference>
<dbReference type="KEGG" id="mph:MLP_48910"/>
<dbReference type="NCBIfam" id="TIGR00556">
    <property type="entry name" value="pantethn_trn"/>
    <property type="match status" value="1"/>
</dbReference>
<feature type="binding site" evidence="8">
    <location>
        <position position="58"/>
    </location>
    <ligand>
        <name>Mg(2+)</name>
        <dbReference type="ChEBI" id="CHEBI:18420"/>
    </ligand>
</feature>
<dbReference type="InterPro" id="IPR008278">
    <property type="entry name" value="4-PPantetheinyl_Trfase_dom"/>
</dbReference>
<keyword evidence="4 8" id="KW-0276">Fatty acid metabolism</keyword>
<dbReference type="InterPro" id="IPR037143">
    <property type="entry name" value="4-PPantetheinyl_Trfase_dom_sf"/>
</dbReference>
<dbReference type="AlphaFoldDB" id="F5XFX1"/>
<feature type="binding site" evidence="8">
    <location>
        <position position="9"/>
    </location>
    <ligand>
        <name>Mg(2+)</name>
        <dbReference type="ChEBI" id="CHEBI:18420"/>
    </ligand>
</feature>
<gene>
    <name evidence="8 10" type="primary">acpS</name>
    <name evidence="10" type="ordered locus">MLP_48910</name>
</gene>
<sequence>MGLHGIGIDVADVHRIARLIERYGARFTHRWFVPEEVAQCDASESPTHAFAVRFAAKEAVWKSLGMKWDGSVPWRSIMILHTDKVPTVDLVGDVAVAARALGALKISVAVSVRDGRAFAVAMAEF</sequence>
<dbReference type="EMBL" id="AP012204">
    <property type="protein sequence ID" value="BAK37905.1"/>
    <property type="molecule type" value="Genomic_DNA"/>
</dbReference>
<reference evidence="10 11" key="1">
    <citation type="submission" date="2011-05" db="EMBL/GenBank/DDBJ databases">
        <title>Whole genome sequence of Microlunatus phosphovorus NM-1.</title>
        <authorList>
            <person name="Hosoyama A."/>
            <person name="Sasaki K."/>
            <person name="Harada T."/>
            <person name="Igarashi R."/>
            <person name="Kawakoshi A."/>
            <person name="Sasagawa M."/>
            <person name="Fukada J."/>
            <person name="Nakamura S."/>
            <person name="Katano Y."/>
            <person name="Hanada S."/>
            <person name="Kamagata Y."/>
            <person name="Nakamura N."/>
            <person name="Yamazaki S."/>
            <person name="Fujita N."/>
        </authorList>
    </citation>
    <scope>NUCLEOTIDE SEQUENCE [LARGE SCALE GENOMIC DNA]</scope>
    <source>
        <strain evidence="11">ATCC 700054 / DSM 10555 / JCM 9379 / NBRC 101784 / NCIMB 13414 / VKM Ac-1990 / NM-1</strain>
    </source>
</reference>
<keyword evidence="2 8" id="KW-0808">Transferase</keyword>
<evidence type="ECO:0000313" key="11">
    <source>
        <dbReference type="Proteomes" id="UP000007947"/>
    </source>
</evidence>
<keyword evidence="1 8" id="KW-0444">Lipid biosynthesis</keyword>
<evidence type="ECO:0000256" key="5">
    <source>
        <dbReference type="ARBA" id="ARBA00022842"/>
    </source>
</evidence>
<keyword evidence="3 8" id="KW-0479">Metal-binding</keyword>
<keyword evidence="11" id="KW-1185">Reference proteome</keyword>
<dbReference type="InterPro" id="IPR002582">
    <property type="entry name" value="ACPS"/>
</dbReference>
<evidence type="ECO:0000256" key="4">
    <source>
        <dbReference type="ARBA" id="ARBA00022832"/>
    </source>
</evidence>
<keyword evidence="5 8" id="KW-0460">Magnesium</keyword>
<dbReference type="GO" id="GO:0006633">
    <property type="term" value="P:fatty acid biosynthetic process"/>
    <property type="evidence" value="ECO:0007669"/>
    <property type="project" value="UniProtKB-UniRule"/>
</dbReference>
<dbReference type="Proteomes" id="UP000007947">
    <property type="component" value="Chromosome"/>
</dbReference>
<accession>F5XFX1</accession>
<dbReference type="GO" id="GO:0008897">
    <property type="term" value="F:holo-[acyl-carrier-protein] synthase activity"/>
    <property type="evidence" value="ECO:0007669"/>
    <property type="project" value="UniProtKB-UniRule"/>
</dbReference>
<dbReference type="Pfam" id="PF01648">
    <property type="entry name" value="ACPS"/>
    <property type="match status" value="1"/>
</dbReference>
<evidence type="ECO:0000256" key="7">
    <source>
        <dbReference type="ARBA" id="ARBA00023160"/>
    </source>
</evidence>
<dbReference type="HOGENOM" id="CLU_089696_0_2_11"/>
<comment type="subcellular location">
    <subcellularLocation>
        <location evidence="8">Cytoplasm</location>
    </subcellularLocation>
</comment>
<dbReference type="eggNOG" id="COG0736">
    <property type="taxonomic scope" value="Bacteria"/>
</dbReference>
<dbReference type="STRING" id="1032480.MLP_48910"/>
<keyword evidence="6 8" id="KW-0443">Lipid metabolism</keyword>
<dbReference type="GO" id="GO:0005737">
    <property type="term" value="C:cytoplasm"/>
    <property type="evidence" value="ECO:0007669"/>
    <property type="project" value="UniProtKB-SubCell"/>
</dbReference>
<comment type="function">
    <text evidence="8">Transfers the 4'-phosphopantetheine moiety from coenzyme A to a Ser of acyl-carrier-protein.</text>
</comment>
<dbReference type="GO" id="GO:0000287">
    <property type="term" value="F:magnesium ion binding"/>
    <property type="evidence" value="ECO:0007669"/>
    <property type="project" value="UniProtKB-UniRule"/>
</dbReference>
<dbReference type="SUPFAM" id="SSF56214">
    <property type="entry name" value="4'-phosphopantetheinyl transferase"/>
    <property type="match status" value="1"/>
</dbReference>